<protein>
    <submittedName>
        <fullName evidence="1">Uncharacterized protein</fullName>
    </submittedName>
</protein>
<evidence type="ECO:0000313" key="1">
    <source>
        <dbReference type="EMBL" id="CAK7937727.1"/>
    </source>
</evidence>
<dbReference type="AlphaFoldDB" id="A0AAV1UVT7"/>
<dbReference type="EMBL" id="CAKLBY020000227">
    <property type="protein sequence ID" value="CAK7937727.1"/>
    <property type="molecule type" value="Genomic_DNA"/>
</dbReference>
<name>A0AAV1UVT7_9STRA</name>
<organism evidence="1 2">
    <name type="scientific">Peronospora matthiolae</name>
    <dbReference type="NCBI Taxonomy" id="2874970"/>
    <lineage>
        <taxon>Eukaryota</taxon>
        <taxon>Sar</taxon>
        <taxon>Stramenopiles</taxon>
        <taxon>Oomycota</taxon>
        <taxon>Peronosporomycetes</taxon>
        <taxon>Peronosporales</taxon>
        <taxon>Peronosporaceae</taxon>
        <taxon>Peronospora</taxon>
    </lineage>
</organism>
<comment type="caution">
    <text evidence="1">The sequence shown here is derived from an EMBL/GenBank/DDBJ whole genome shotgun (WGS) entry which is preliminary data.</text>
</comment>
<accession>A0AAV1UVT7</accession>
<gene>
    <name evidence="1" type="ORF">PM001_LOCUS22877</name>
</gene>
<proteinExistence type="predicted"/>
<evidence type="ECO:0000313" key="2">
    <source>
        <dbReference type="Proteomes" id="UP001162060"/>
    </source>
</evidence>
<dbReference type="Proteomes" id="UP001162060">
    <property type="component" value="Unassembled WGS sequence"/>
</dbReference>
<reference evidence="1" key="1">
    <citation type="submission" date="2024-01" db="EMBL/GenBank/DDBJ databases">
        <authorList>
            <person name="Webb A."/>
        </authorList>
    </citation>
    <scope>NUCLEOTIDE SEQUENCE</scope>
    <source>
        <strain evidence="1">Pm1</strain>
    </source>
</reference>
<sequence length="36" mass="4200">MRFYDNVLTLSPNFRAVHASPYALPRSMETKTKDEI</sequence>